<organism evidence="10 11">
    <name type="scientific">Candidatus Gottesmanbacteria bacterium RBG_16_37_8</name>
    <dbReference type="NCBI Taxonomy" id="1798371"/>
    <lineage>
        <taxon>Bacteria</taxon>
        <taxon>Candidatus Gottesmaniibacteriota</taxon>
    </lineage>
</organism>
<dbReference type="AlphaFoldDB" id="A0A1F5YQH5"/>
<feature type="transmembrane region" description="Helical" evidence="8">
    <location>
        <begin position="127"/>
        <end position="146"/>
    </location>
</feature>
<evidence type="ECO:0000259" key="9">
    <source>
        <dbReference type="Pfam" id="PF13231"/>
    </source>
</evidence>
<reference evidence="10 11" key="1">
    <citation type="journal article" date="2016" name="Nat. Commun.">
        <title>Thousands of microbial genomes shed light on interconnected biogeochemical processes in an aquifer system.</title>
        <authorList>
            <person name="Anantharaman K."/>
            <person name="Brown C.T."/>
            <person name="Hug L.A."/>
            <person name="Sharon I."/>
            <person name="Castelle C.J."/>
            <person name="Probst A.J."/>
            <person name="Thomas B.C."/>
            <person name="Singh A."/>
            <person name="Wilkins M.J."/>
            <person name="Karaoz U."/>
            <person name="Brodie E.L."/>
            <person name="Williams K.H."/>
            <person name="Hubbard S.S."/>
            <person name="Banfield J.F."/>
        </authorList>
    </citation>
    <scope>NUCLEOTIDE SEQUENCE [LARGE SCALE GENOMIC DNA]</scope>
</reference>
<evidence type="ECO:0000256" key="8">
    <source>
        <dbReference type="SAM" id="Phobius"/>
    </source>
</evidence>
<dbReference type="GO" id="GO:0016763">
    <property type="term" value="F:pentosyltransferase activity"/>
    <property type="evidence" value="ECO:0007669"/>
    <property type="project" value="TreeGrafter"/>
</dbReference>
<evidence type="ECO:0000256" key="5">
    <source>
        <dbReference type="ARBA" id="ARBA00022692"/>
    </source>
</evidence>
<evidence type="ECO:0000256" key="7">
    <source>
        <dbReference type="ARBA" id="ARBA00023136"/>
    </source>
</evidence>
<evidence type="ECO:0000256" key="6">
    <source>
        <dbReference type="ARBA" id="ARBA00022989"/>
    </source>
</evidence>
<feature type="transmembrane region" description="Helical" evidence="8">
    <location>
        <begin position="103"/>
        <end position="121"/>
    </location>
</feature>
<name>A0A1F5YQH5_9BACT</name>
<evidence type="ECO:0000256" key="2">
    <source>
        <dbReference type="ARBA" id="ARBA00022475"/>
    </source>
</evidence>
<keyword evidence="4" id="KW-0808">Transferase</keyword>
<keyword evidence="5 8" id="KW-0812">Transmembrane</keyword>
<evidence type="ECO:0000313" key="10">
    <source>
        <dbReference type="EMBL" id="OGG02334.1"/>
    </source>
</evidence>
<keyword evidence="3" id="KW-0328">Glycosyltransferase</keyword>
<dbReference type="EMBL" id="MFJA01000066">
    <property type="protein sequence ID" value="OGG02334.1"/>
    <property type="molecule type" value="Genomic_DNA"/>
</dbReference>
<feature type="domain" description="Glycosyltransferase RgtA/B/C/D-like" evidence="9">
    <location>
        <begin position="57"/>
        <end position="184"/>
    </location>
</feature>
<dbReference type="GO" id="GO:0009103">
    <property type="term" value="P:lipopolysaccharide biosynthetic process"/>
    <property type="evidence" value="ECO:0007669"/>
    <property type="project" value="UniProtKB-ARBA"/>
</dbReference>
<gene>
    <name evidence="10" type="ORF">A2W14_03935</name>
</gene>
<dbReference type="Proteomes" id="UP000176665">
    <property type="component" value="Unassembled WGS sequence"/>
</dbReference>
<keyword evidence="6 8" id="KW-1133">Transmembrane helix</keyword>
<comment type="caution">
    <text evidence="10">The sequence shown here is derived from an EMBL/GenBank/DDBJ whole genome shotgun (WGS) entry which is preliminary data.</text>
</comment>
<accession>A0A1F5YQH5</accession>
<comment type="subcellular location">
    <subcellularLocation>
        <location evidence="1">Cell membrane</location>
        <topology evidence="1">Multi-pass membrane protein</topology>
    </subcellularLocation>
</comment>
<proteinExistence type="predicted"/>
<dbReference type="InterPro" id="IPR050297">
    <property type="entry name" value="LipidA_mod_glycosyltrf_83"/>
</dbReference>
<dbReference type="PANTHER" id="PTHR33908">
    <property type="entry name" value="MANNOSYLTRANSFERASE YKCB-RELATED"/>
    <property type="match status" value="1"/>
</dbReference>
<protein>
    <recommendedName>
        <fullName evidence="9">Glycosyltransferase RgtA/B/C/D-like domain-containing protein</fullName>
    </recommendedName>
</protein>
<evidence type="ECO:0000256" key="4">
    <source>
        <dbReference type="ARBA" id="ARBA00022679"/>
    </source>
</evidence>
<dbReference type="Pfam" id="PF13231">
    <property type="entry name" value="PMT_2"/>
    <property type="match status" value="1"/>
</dbReference>
<dbReference type="STRING" id="1798371.A2W14_03935"/>
<keyword evidence="2" id="KW-1003">Cell membrane</keyword>
<feature type="transmembrane region" description="Helical" evidence="8">
    <location>
        <begin position="153"/>
        <end position="178"/>
    </location>
</feature>
<dbReference type="InterPro" id="IPR038731">
    <property type="entry name" value="RgtA/B/C-like"/>
</dbReference>
<dbReference type="GO" id="GO:0005886">
    <property type="term" value="C:plasma membrane"/>
    <property type="evidence" value="ECO:0007669"/>
    <property type="project" value="UniProtKB-SubCell"/>
</dbReference>
<evidence type="ECO:0000313" key="11">
    <source>
        <dbReference type="Proteomes" id="UP000176665"/>
    </source>
</evidence>
<keyword evidence="7 8" id="KW-0472">Membrane</keyword>
<sequence>MDVLLISIFAVSAFISRIYNLLAVPIFTDEAIYIRWAQIGLADPAHRYISLTDGKQPLLTWLMYPFLTIFSDPLFAGRFVSVLSSVLAVIGIYLLAKTLFNRSTAVFASLIYLICPFTVVYDRLALMDSLLAAIGVWSLYLEVLLIKHLRLDIALLLGLTVGLGLLTKSSALFFLLLLPASLLLFEYKGKIK</sequence>
<evidence type="ECO:0000256" key="3">
    <source>
        <dbReference type="ARBA" id="ARBA00022676"/>
    </source>
</evidence>
<evidence type="ECO:0000256" key="1">
    <source>
        <dbReference type="ARBA" id="ARBA00004651"/>
    </source>
</evidence>
<dbReference type="PANTHER" id="PTHR33908:SF11">
    <property type="entry name" value="MEMBRANE PROTEIN"/>
    <property type="match status" value="1"/>
</dbReference>
<feature type="transmembrane region" description="Helical" evidence="8">
    <location>
        <begin position="75"/>
        <end position="96"/>
    </location>
</feature>